<evidence type="ECO:0000256" key="2">
    <source>
        <dbReference type="ARBA" id="ARBA00022448"/>
    </source>
</evidence>
<protein>
    <submittedName>
        <fullName evidence="8">Sodium calcium exchanger protein</fullName>
    </submittedName>
</protein>
<reference evidence="9" key="1">
    <citation type="journal article" date="2006" name="PLoS Biol.">
        <title>Macronuclear genome sequence of the ciliate Tetrahymena thermophila, a model eukaryote.</title>
        <authorList>
            <person name="Eisen J.A."/>
            <person name="Coyne R.S."/>
            <person name="Wu M."/>
            <person name="Wu D."/>
            <person name="Thiagarajan M."/>
            <person name="Wortman J.R."/>
            <person name="Badger J.H."/>
            <person name="Ren Q."/>
            <person name="Amedeo P."/>
            <person name="Jones K.M."/>
            <person name="Tallon L.J."/>
            <person name="Delcher A.L."/>
            <person name="Salzberg S.L."/>
            <person name="Silva J.C."/>
            <person name="Haas B.J."/>
            <person name="Majoros W.H."/>
            <person name="Farzad M."/>
            <person name="Carlton J.M."/>
            <person name="Smith R.K. Jr."/>
            <person name="Garg J."/>
            <person name="Pearlman R.E."/>
            <person name="Karrer K.M."/>
            <person name="Sun L."/>
            <person name="Manning G."/>
            <person name="Elde N.C."/>
            <person name="Turkewitz A.P."/>
            <person name="Asai D.J."/>
            <person name="Wilkes D.E."/>
            <person name="Wang Y."/>
            <person name="Cai H."/>
            <person name="Collins K."/>
            <person name="Stewart B.A."/>
            <person name="Lee S.R."/>
            <person name="Wilamowska K."/>
            <person name="Weinberg Z."/>
            <person name="Ruzzo W.L."/>
            <person name="Wloga D."/>
            <person name="Gaertig J."/>
            <person name="Frankel J."/>
            <person name="Tsao C.-C."/>
            <person name="Gorovsky M.A."/>
            <person name="Keeling P.J."/>
            <person name="Waller R.F."/>
            <person name="Patron N.J."/>
            <person name="Cherry J.M."/>
            <person name="Stover N.A."/>
            <person name="Krieger C.J."/>
            <person name="del Toro C."/>
            <person name="Ryder H.F."/>
            <person name="Williamson S.C."/>
            <person name="Barbeau R.A."/>
            <person name="Hamilton E.P."/>
            <person name="Orias E."/>
        </authorList>
    </citation>
    <scope>NUCLEOTIDE SEQUENCE [LARGE SCALE GENOMIC DNA]</scope>
    <source>
        <strain evidence="9">SB210</strain>
    </source>
</reference>
<feature type="transmembrane region" description="Helical" evidence="6">
    <location>
        <begin position="496"/>
        <end position="520"/>
    </location>
</feature>
<dbReference type="InterPro" id="IPR044880">
    <property type="entry name" value="NCX_ion-bd_dom_sf"/>
</dbReference>
<dbReference type="GO" id="GO:0016020">
    <property type="term" value="C:membrane"/>
    <property type="evidence" value="ECO:0007669"/>
    <property type="project" value="UniProtKB-SubCell"/>
</dbReference>
<proteinExistence type="predicted"/>
<dbReference type="OrthoDB" id="417205at2759"/>
<dbReference type="OMA" id="IWIMNIA"/>
<dbReference type="HOGENOM" id="CLU_004979_3_1_1"/>
<dbReference type="InterPro" id="IPR004837">
    <property type="entry name" value="NaCa_Exmemb"/>
</dbReference>
<feature type="transmembrane region" description="Helical" evidence="6">
    <location>
        <begin position="399"/>
        <end position="417"/>
    </location>
</feature>
<feature type="transmembrane region" description="Helical" evidence="6">
    <location>
        <begin position="49"/>
        <end position="71"/>
    </location>
</feature>
<dbReference type="RefSeq" id="XP_001020598.2">
    <property type="nucleotide sequence ID" value="XM_001020598.3"/>
</dbReference>
<sequence length="602" mass="67213">MSDGENNACTVSAIHKLQSGVCEYVDQNCTAESLVRFSYFYFCQVSENIIVLDLLTVLVPLMAFHMLSSTAESYLSPALAKCSKILRLSESVAGVTLLALGNGAPDVITAIIAGGDDNGGISIAIGSIFGAGLFVTTATLSAVIFHGKNIKIDKKTFMRDMVFYLLGCLVILVYAIIGKVNIIMSSIFMSIYLIFLVIVILQDRQQRKELEKLGIDESVIQQELENNLHTKKSRTASIAKDLGVILFQKDYSSDINKIHFENEQEQGQEQEQQQEQACNISCFSEDDQKKQIQNSLTSSQMVKVATTSIKMRYKFRSLKHVMKQKYYSFKDELHEMSIIQKIIYFYEIPVNFIRDLTIPPGDDDQWNKWRAFICCYTTPITFLFITGNIKMLVGGIEGFYLAYLLLGIGFIFSLIVWKYSHENKAPAFMFFFSLLAFVISVAYISTIAQILIDFIQFFQILSGINQTFLGLTLLAYGNSSGDFFTNTQLSKMGYGVMAMTGCFAGQGFNLYIGFGFALVMQTRSSDYDFSLFTASTVNEWLNNGIAIAVLLAAIIATIFSIIVSIKLGFSYEKGRYSSSLIIIYSISILICFGFCVGDQIIS</sequence>
<name>I7MFM5_TETTS</name>
<dbReference type="GeneID" id="7837701"/>
<organism evidence="8 9">
    <name type="scientific">Tetrahymena thermophila (strain SB210)</name>
    <dbReference type="NCBI Taxonomy" id="312017"/>
    <lineage>
        <taxon>Eukaryota</taxon>
        <taxon>Sar</taxon>
        <taxon>Alveolata</taxon>
        <taxon>Ciliophora</taxon>
        <taxon>Intramacronucleata</taxon>
        <taxon>Oligohymenophorea</taxon>
        <taxon>Hymenostomatida</taxon>
        <taxon>Tetrahymenina</taxon>
        <taxon>Tetrahymenidae</taxon>
        <taxon>Tetrahymena</taxon>
    </lineage>
</organism>
<evidence type="ECO:0000256" key="6">
    <source>
        <dbReference type="SAM" id="Phobius"/>
    </source>
</evidence>
<comment type="subcellular location">
    <subcellularLocation>
        <location evidence="1">Membrane</location>
        <topology evidence="1">Multi-pass membrane protein</topology>
    </subcellularLocation>
</comment>
<feature type="transmembrane region" description="Helical" evidence="6">
    <location>
        <begin position="92"/>
        <end position="115"/>
    </location>
</feature>
<feature type="domain" description="Sodium/calcium exchanger membrane region" evidence="7">
    <location>
        <begin position="61"/>
        <end position="200"/>
    </location>
</feature>
<dbReference type="STRING" id="312017.I7MFM5"/>
<evidence type="ECO:0000256" key="5">
    <source>
        <dbReference type="ARBA" id="ARBA00023136"/>
    </source>
</evidence>
<dbReference type="Pfam" id="PF01699">
    <property type="entry name" value="Na_Ca_ex"/>
    <property type="match status" value="2"/>
</dbReference>
<feature type="transmembrane region" description="Helical" evidence="6">
    <location>
        <begin position="157"/>
        <end position="177"/>
    </location>
</feature>
<accession>I7MFM5</accession>
<keyword evidence="3 6" id="KW-0812">Transmembrane</keyword>
<feature type="transmembrane region" description="Helical" evidence="6">
    <location>
        <begin position="540"/>
        <end position="569"/>
    </location>
</feature>
<evidence type="ECO:0000313" key="9">
    <source>
        <dbReference type="Proteomes" id="UP000009168"/>
    </source>
</evidence>
<feature type="transmembrane region" description="Helical" evidence="6">
    <location>
        <begin position="121"/>
        <end position="145"/>
    </location>
</feature>
<evidence type="ECO:0000256" key="4">
    <source>
        <dbReference type="ARBA" id="ARBA00022989"/>
    </source>
</evidence>
<dbReference type="AlphaFoldDB" id="I7MFM5"/>
<keyword evidence="9" id="KW-1185">Reference proteome</keyword>
<evidence type="ECO:0000256" key="3">
    <source>
        <dbReference type="ARBA" id="ARBA00022692"/>
    </source>
</evidence>
<dbReference type="InParanoid" id="I7MFM5"/>
<dbReference type="Proteomes" id="UP000009168">
    <property type="component" value="Unassembled WGS sequence"/>
</dbReference>
<gene>
    <name evidence="8" type="ORF">TTHERM_00219260</name>
</gene>
<evidence type="ECO:0000259" key="7">
    <source>
        <dbReference type="Pfam" id="PF01699"/>
    </source>
</evidence>
<feature type="transmembrane region" description="Helical" evidence="6">
    <location>
        <begin position="581"/>
        <end position="601"/>
    </location>
</feature>
<dbReference type="KEGG" id="tet:TTHERM_00219260"/>
<keyword evidence="4 6" id="KW-1133">Transmembrane helix</keyword>
<dbReference type="EMBL" id="GG662621">
    <property type="protein sequence ID" value="EAS00353.2"/>
    <property type="molecule type" value="Genomic_DNA"/>
</dbReference>
<feature type="domain" description="Sodium/calcium exchanger membrane region" evidence="7">
    <location>
        <begin position="433"/>
        <end position="590"/>
    </location>
</feature>
<evidence type="ECO:0000256" key="1">
    <source>
        <dbReference type="ARBA" id="ARBA00004141"/>
    </source>
</evidence>
<feature type="transmembrane region" description="Helical" evidence="6">
    <location>
        <begin position="371"/>
        <end position="393"/>
    </location>
</feature>
<dbReference type="PANTHER" id="PTHR12266:SF0">
    <property type="entry name" value="MITOCHONDRIAL SODIUM_CALCIUM EXCHANGER PROTEIN"/>
    <property type="match status" value="1"/>
</dbReference>
<dbReference type="PANTHER" id="PTHR12266">
    <property type="entry name" value="NA+/CA2+ K+ INDEPENDENT EXCHANGER"/>
    <property type="match status" value="1"/>
</dbReference>
<dbReference type="eggNOG" id="KOG2399">
    <property type="taxonomic scope" value="Eukaryota"/>
</dbReference>
<keyword evidence="2" id="KW-0813">Transport</keyword>
<dbReference type="InterPro" id="IPR051359">
    <property type="entry name" value="CaCA_antiporter"/>
</dbReference>
<dbReference type="Gene3D" id="1.20.1420.30">
    <property type="entry name" value="NCX, central ion-binding region"/>
    <property type="match status" value="2"/>
</dbReference>
<feature type="transmembrane region" description="Helical" evidence="6">
    <location>
        <begin position="183"/>
        <end position="201"/>
    </location>
</feature>
<evidence type="ECO:0000313" key="8">
    <source>
        <dbReference type="EMBL" id="EAS00353.2"/>
    </source>
</evidence>
<dbReference type="GO" id="GO:0008324">
    <property type="term" value="F:monoatomic cation transmembrane transporter activity"/>
    <property type="evidence" value="ECO:0007669"/>
    <property type="project" value="TreeGrafter"/>
</dbReference>
<feature type="transmembrane region" description="Helical" evidence="6">
    <location>
        <begin position="429"/>
        <end position="451"/>
    </location>
</feature>
<keyword evidence="5 6" id="KW-0472">Membrane</keyword>